<sequence>IFHGAARDQLDDAPLYKDWAIRQVALPCVSRSEQGGSRKALWAERRPQSWSGTIGKAHLKYLRN</sequence>
<keyword evidence="2" id="KW-1185">Reference proteome</keyword>
<gene>
    <name evidence="1" type="ORF">scyTo_0018980</name>
</gene>
<name>A0A401PQ36_SCYTO</name>
<dbReference type="AlphaFoldDB" id="A0A401PQ36"/>
<evidence type="ECO:0000313" key="2">
    <source>
        <dbReference type="Proteomes" id="UP000288216"/>
    </source>
</evidence>
<organism evidence="1 2">
    <name type="scientific">Scyliorhinus torazame</name>
    <name type="common">Cloudy catshark</name>
    <name type="synonym">Catulus torazame</name>
    <dbReference type="NCBI Taxonomy" id="75743"/>
    <lineage>
        <taxon>Eukaryota</taxon>
        <taxon>Metazoa</taxon>
        <taxon>Chordata</taxon>
        <taxon>Craniata</taxon>
        <taxon>Vertebrata</taxon>
        <taxon>Chondrichthyes</taxon>
        <taxon>Elasmobranchii</taxon>
        <taxon>Galeomorphii</taxon>
        <taxon>Galeoidea</taxon>
        <taxon>Carcharhiniformes</taxon>
        <taxon>Scyliorhinidae</taxon>
        <taxon>Scyliorhinus</taxon>
    </lineage>
</organism>
<proteinExistence type="predicted"/>
<comment type="caution">
    <text evidence="1">The sequence shown here is derived from an EMBL/GenBank/DDBJ whole genome shotgun (WGS) entry which is preliminary data.</text>
</comment>
<feature type="non-terminal residue" evidence="1">
    <location>
        <position position="1"/>
    </location>
</feature>
<protein>
    <submittedName>
        <fullName evidence="1">Uncharacterized protein</fullName>
    </submittedName>
</protein>
<reference evidence="1 2" key="1">
    <citation type="journal article" date="2018" name="Nat. Ecol. Evol.">
        <title>Shark genomes provide insights into elasmobranch evolution and the origin of vertebrates.</title>
        <authorList>
            <person name="Hara Y"/>
            <person name="Yamaguchi K"/>
            <person name="Onimaru K"/>
            <person name="Kadota M"/>
            <person name="Koyanagi M"/>
            <person name="Keeley SD"/>
            <person name="Tatsumi K"/>
            <person name="Tanaka K"/>
            <person name="Motone F"/>
            <person name="Kageyama Y"/>
            <person name="Nozu R"/>
            <person name="Adachi N"/>
            <person name="Nishimura O"/>
            <person name="Nakagawa R"/>
            <person name="Tanegashima C"/>
            <person name="Kiyatake I"/>
            <person name="Matsumoto R"/>
            <person name="Murakumo K"/>
            <person name="Nishida K"/>
            <person name="Terakita A"/>
            <person name="Kuratani S"/>
            <person name="Sato K"/>
            <person name="Hyodo S Kuraku.S."/>
        </authorList>
    </citation>
    <scope>NUCLEOTIDE SEQUENCE [LARGE SCALE GENOMIC DNA]</scope>
</reference>
<dbReference type="EMBL" id="BFAA01013710">
    <property type="protein sequence ID" value="GCB75228.1"/>
    <property type="molecule type" value="Genomic_DNA"/>
</dbReference>
<accession>A0A401PQ36</accession>
<evidence type="ECO:0000313" key="1">
    <source>
        <dbReference type="EMBL" id="GCB75228.1"/>
    </source>
</evidence>
<dbReference type="Proteomes" id="UP000288216">
    <property type="component" value="Unassembled WGS sequence"/>
</dbReference>